<evidence type="ECO:0000313" key="1">
    <source>
        <dbReference type="EMBL" id="SEG06082.1"/>
    </source>
</evidence>
<proteinExistence type="predicted"/>
<dbReference type="Proteomes" id="UP000242850">
    <property type="component" value="Unassembled WGS sequence"/>
</dbReference>
<organism evidence="1 2">
    <name type="scientific">Caloramator fervidus</name>
    <dbReference type="NCBI Taxonomy" id="29344"/>
    <lineage>
        <taxon>Bacteria</taxon>
        <taxon>Bacillati</taxon>
        <taxon>Bacillota</taxon>
        <taxon>Clostridia</taxon>
        <taxon>Eubacteriales</taxon>
        <taxon>Clostridiaceae</taxon>
        <taxon>Caloramator</taxon>
    </lineage>
</organism>
<evidence type="ECO:0000313" key="2">
    <source>
        <dbReference type="Proteomes" id="UP000242850"/>
    </source>
</evidence>
<name>A0A1H5X2P8_9CLOT</name>
<accession>A0A1H5X2P8</accession>
<dbReference type="InterPro" id="IPR031000">
    <property type="entry name" value="D_pro_red_PrdD"/>
</dbReference>
<keyword evidence="2" id="KW-1185">Reference proteome</keyword>
<dbReference type="OrthoDB" id="3651437at2"/>
<protein>
    <submittedName>
        <fullName evidence="1">D-proline reductase (Dithiol) PrdD</fullName>
    </submittedName>
</protein>
<dbReference type="EMBL" id="FNUK01000025">
    <property type="protein sequence ID" value="SEG06082.1"/>
    <property type="molecule type" value="Genomic_DNA"/>
</dbReference>
<gene>
    <name evidence="1" type="ORF">SAMN05660865_01648</name>
</gene>
<dbReference type="NCBIfam" id="TIGR04482">
    <property type="entry name" value="D_pro_red_PrdD"/>
    <property type="match status" value="1"/>
</dbReference>
<dbReference type="RefSeq" id="WP_103896566.1">
    <property type="nucleotide sequence ID" value="NZ_FNUK01000025.1"/>
</dbReference>
<sequence>MEERVLRRLVIKSFHINDVKFSEKTFIDIQNRTLYLRKNCIEEFISNEEDIKQAKLSIIPKDGRDIFVNSILDFSPIATKVLGRLGEGITHVLTGVCGMLTAVDEEGVQVAEFGSSEGILSQQVYFNRAGTPKDDDIIIHVDITLKKGMGTVRKGPTACHRVFDKVIQEIRNVLKKVNGRLCDERHEFIDSIKPLKKKVVIIKQVAGQGAMYDTLFLPNEPGGFEGGRSIIDVGNVPIILSPNEFRDGALRAMH</sequence>
<dbReference type="AlphaFoldDB" id="A0A1H5X2P8"/>
<reference evidence="2" key="1">
    <citation type="submission" date="2016-10" db="EMBL/GenBank/DDBJ databases">
        <authorList>
            <person name="Varghese N."/>
            <person name="Submissions S."/>
        </authorList>
    </citation>
    <scope>NUCLEOTIDE SEQUENCE [LARGE SCALE GENOMIC DNA]</scope>
    <source>
        <strain evidence="2">DSM 5463</strain>
    </source>
</reference>